<reference evidence="9 10" key="1">
    <citation type="submission" date="2017-04" db="EMBL/GenBank/DDBJ databases">
        <title>Characterization, genome and methylation analysis of a phthalic acid esters degrading strain Sphingobium yanoikuyae SHJ.</title>
        <authorList>
            <person name="Feng L."/>
        </authorList>
    </citation>
    <scope>NUCLEOTIDE SEQUENCE [LARGE SCALE GENOMIC DNA]</scope>
    <source>
        <strain evidence="9 10">SHJ</strain>
    </source>
</reference>
<evidence type="ECO:0000256" key="5">
    <source>
        <dbReference type="PIRSR" id="PIRSR000350-3"/>
    </source>
</evidence>
<evidence type="ECO:0000256" key="4">
    <source>
        <dbReference type="PIRSR" id="PIRSR000350-2"/>
    </source>
</evidence>
<organism evidence="9 10">
    <name type="scientific">Sphingobium yanoikuyae</name>
    <name type="common">Sphingomonas yanoikuyae</name>
    <dbReference type="NCBI Taxonomy" id="13690"/>
    <lineage>
        <taxon>Bacteria</taxon>
        <taxon>Pseudomonadati</taxon>
        <taxon>Pseudomonadota</taxon>
        <taxon>Alphaproteobacteria</taxon>
        <taxon>Sphingomonadales</taxon>
        <taxon>Sphingomonadaceae</taxon>
        <taxon>Sphingobium</taxon>
    </lineage>
</organism>
<feature type="active site" description="Proton acceptor" evidence="4">
    <location>
        <position position="436"/>
    </location>
</feature>
<feature type="disulfide bond" description="Redox-active" evidence="6">
    <location>
        <begin position="44"/>
        <end position="49"/>
    </location>
</feature>
<dbReference type="SUPFAM" id="SSF51905">
    <property type="entry name" value="FAD/NAD(P)-binding domain"/>
    <property type="match status" value="1"/>
</dbReference>
<dbReference type="Gene3D" id="3.30.390.30">
    <property type="match status" value="1"/>
</dbReference>
<keyword evidence="5" id="KW-0520">NAD</keyword>
<comment type="similarity">
    <text evidence="1">Belongs to the class-I pyridine nucleotide-disulfide oxidoreductase family.</text>
</comment>
<keyword evidence="3 5" id="KW-0274">FAD</keyword>
<feature type="binding site" evidence="5">
    <location>
        <begin position="179"/>
        <end position="186"/>
    </location>
    <ligand>
        <name>NAD(+)</name>
        <dbReference type="ChEBI" id="CHEBI:57540"/>
    </ligand>
</feature>
<dbReference type="AlphaFoldDB" id="A0A0J9CTL5"/>
<comment type="cofactor">
    <cofactor evidence="5">
        <name>FAD</name>
        <dbReference type="ChEBI" id="CHEBI:57692"/>
    </cofactor>
    <text evidence="5">Binds 1 FAD per subunit.</text>
</comment>
<dbReference type="InterPro" id="IPR016156">
    <property type="entry name" value="FAD/NAD-linked_Rdtase_dimer_sf"/>
</dbReference>
<sequence>MTTTLCCDVAVIGGGTAGLAAERAARKNGASTVLIDPEFGGTTCALVGCMPSKLLIAASREAERIRRAKLFGIVVEGIKIDGPAVLRRVRAERDRFARLTRESIQDLPEGVAVRARASFTGAGRLHLDDGRVVEARTIVIATGSTPILPKQFSVLGDAALTSDTIFELDDLPKRLAVIGSGAIGLELAQAFAQLGVEVTLFDKGERMAKIRCAKVHARLHEILDDKMTVRLGVDVTPHRDEDGAKLSWTGSSEGEAFFDKVLVAVGRKPQLDGLQLESVQLELDDNGVPRHDRATMRCGESAVFLAGDAAGDLPLLHEASHDGAIAGRNAAAFPAPIPVDRNPPFAITFTEPVLARIGKAEEDGAVTGTADFSDQGRARVDGQNRGVLTLYAAAPDGRLIGADLVAPAGEHLAHMLAWAVQGGLTATQLLNMPFYHPTVEEGLKQALRTICAATPIALPPDQDAGMPAGA</sequence>
<proteinExistence type="inferred from homology"/>
<dbReference type="GO" id="GO:0003955">
    <property type="term" value="F:NAD(P)H dehydrogenase (quinone) activity"/>
    <property type="evidence" value="ECO:0007669"/>
    <property type="project" value="TreeGrafter"/>
</dbReference>
<dbReference type="PRINTS" id="PR00411">
    <property type="entry name" value="PNDRDTASEI"/>
</dbReference>
<evidence type="ECO:0000259" key="7">
    <source>
        <dbReference type="Pfam" id="PF02852"/>
    </source>
</evidence>
<protein>
    <submittedName>
        <fullName evidence="9">Dihydrolipoyl dehydrogenase</fullName>
    </submittedName>
</protein>
<dbReference type="GO" id="GO:0016616">
    <property type="term" value="F:oxidoreductase activity, acting on the CH-OH group of donors, NAD or NADP as acceptor"/>
    <property type="evidence" value="ECO:0007669"/>
    <property type="project" value="UniProtKB-ARBA"/>
</dbReference>
<dbReference type="PRINTS" id="PR00368">
    <property type="entry name" value="FADPNR"/>
</dbReference>
<dbReference type="PIRSF" id="PIRSF000350">
    <property type="entry name" value="Mercury_reductase_MerA"/>
    <property type="match status" value="1"/>
</dbReference>
<feature type="binding site" evidence="5">
    <location>
        <position position="266"/>
    </location>
    <ligand>
        <name>NAD(+)</name>
        <dbReference type="ChEBI" id="CHEBI:57540"/>
    </ligand>
</feature>
<dbReference type="PROSITE" id="PS00065">
    <property type="entry name" value="D_2_HYDROXYACID_DH_1"/>
    <property type="match status" value="1"/>
</dbReference>
<dbReference type="InterPro" id="IPR036188">
    <property type="entry name" value="FAD/NAD-bd_sf"/>
</dbReference>
<feature type="binding site" evidence="5">
    <location>
        <begin position="142"/>
        <end position="144"/>
    </location>
    <ligand>
        <name>FAD</name>
        <dbReference type="ChEBI" id="CHEBI:57692"/>
    </ligand>
</feature>
<name>A0A0J9CTL5_SPHYA</name>
<dbReference type="Pfam" id="PF07992">
    <property type="entry name" value="Pyr_redox_2"/>
    <property type="match status" value="1"/>
</dbReference>
<keyword evidence="2" id="KW-0285">Flavoprotein</keyword>
<feature type="binding site" evidence="5">
    <location>
        <position position="53"/>
    </location>
    <ligand>
        <name>FAD</name>
        <dbReference type="ChEBI" id="CHEBI:57692"/>
    </ligand>
</feature>
<accession>A0A0J9CTL5</accession>
<dbReference type="Gene3D" id="3.50.50.60">
    <property type="entry name" value="FAD/NAD(P)-binding domain"/>
    <property type="match status" value="2"/>
</dbReference>
<dbReference type="InterPro" id="IPR001100">
    <property type="entry name" value="Pyr_nuc-diS_OxRdtase"/>
</dbReference>
<dbReference type="EMBL" id="CP020925">
    <property type="protein sequence ID" value="ATP20293.1"/>
    <property type="molecule type" value="Genomic_DNA"/>
</dbReference>
<dbReference type="RefSeq" id="WP_048939655.1">
    <property type="nucleotide sequence ID" value="NZ_CP020925.1"/>
</dbReference>
<feature type="domain" description="FAD/NAD(P)-binding" evidence="8">
    <location>
        <begin position="8"/>
        <end position="323"/>
    </location>
</feature>
<dbReference type="InterPro" id="IPR029752">
    <property type="entry name" value="D-isomer_DH_CS1"/>
</dbReference>
<feature type="domain" description="Pyridine nucleotide-disulphide oxidoreductase dimerisation" evidence="7">
    <location>
        <begin position="347"/>
        <end position="446"/>
    </location>
</feature>
<dbReference type="PANTHER" id="PTHR43014:SF4">
    <property type="entry name" value="PYRIDINE NUCLEOTIDE-DISULFIDE OXIDOREDUCTASE RCLA-RELATED"/>
    <property type="match status" value="1"/>
</dbReference>
<evidence type="ECO:0000259" key="8">
    <source>
        <dbReference type="Pfam" id="PF07992"/>
    </source>
</evidence>
<keyword evidence="5" id="KW-0547">Nucleotide-binding</keyword>
<dbReference type="InterPro" id="IPR023753">
    <property type="entry name" value="FAD/NAD-binding_dom"/>
</dbReference>
<feature type="binding site" evidence="5">
    <location>
        <position position="308"/>
    </location>
    <ligand>
        <name>FAD</name>
        <dbReference type="ChEBI" id="CHEBI:57692"/>
    </ligand>
</feature>
<dbReference type="InterPro" id="IPR004099">
    <property type="entry name" value="Pyr_nucl-diS_OxRdtase_dimer"/>
</dbReference>
<evidence type="ECO:0000256" key="3">
    <source>
        <dbReference type="ARBA" id="ARBA00022827"/>
    </source>
</evidence>
<evidence type="ECO:0000313" key="10">
    <source>
        <dbReference type="Proteomes" id="UP000037029"/>
    </source>
</evidence>
<dbReference type="NCBIfam" id="NF004939">
    <property type="entry name" value="PRK06292.1-1"/>
    <property type="match status" value="1"/>
</dbReference>
<evidence type="ECO:0000313" key="9">
    <source>
        <dbReference type="EMBL" id="ATP20293.1"/>
    </source>
</evidence>
<dbReference type="GO" id="GO:0050660">
    <property type="term" value="F:flavin adenine dinucleotide binding"/>
    <property type="evidence" value="ECO:0007669"/>
    <property type="project" value="TreeGrafter"/>
</dbReference>
<evidence type="ECO:0000256" key="2">
    <source>
        <dbReference type="ARBA" id="ARBA00022630"/>
    </source>
</evidence>
<dbReference type="PANTHER" id="PTHR43014">
    <property type="entry name" value="MERCURIC REDUCTASE"/>
    <property type="match status" value="1"/>
</dbReference>
<dbReference type="Proteomes" id="UP000037029">
    <property type="component" value="Chromosome"/>
</dbReference>
<dbReference type="Pfam" id="PF02852">
    <property type="entry name" value="Pyr_redox_dim"/>
    <property type="match status" value="1"/>
</dbReference>
<evidence type="ECO:0000256" key="1">
    <source>
        <dbReference type="ARBA" id="ARBA00007532"/>
    </source>
</evidence>
<gene>
    <name evidence="9" type="ORF">BV87_19130</name>
</gene>
<evidence type="ECO:0000256" key="6">
    <source>
        <dbReference type="PIRSR" id="PIRSR000350-4"/>
    </source>
</evidence>
<dbReference type="SUPFAM" id="SSF55424">
    <property type="entry name" value="FAD/NAD-linked reductases, dimerisation (C-terminal) domain"/>
    <property type="match status" value="1"/>
</dbReference>